<dbReference type="SUPFAM" id="SSF51445">
    <property type="entry name" value="(Trans)glycosidases"/>
    <property type="match status" value="1"/>
</dbReference>
<dbReference type="PROSITE" id="PS00653">
    <property type="entry name" value="GLYCOSYL_HYDROL_F1_2"/>
    <property type="match status" value="1"/>
</dbReference>
<keyword evidence="6" id="KW-1185">Reference proteome</keyword>
<protein>
    <submittedName>
        <fullName evidence="5">Uncharacterized protein</fullName>
    </submittedName>
</protein>
<comment type="similarity">
    <text evidence="1 3">Belongs to the glycosyl hydrolase 1 family.</text>
</comment>
<reference evidence="5" key="2">
    <citation type="journal article" date="2023" name="Int. J. Mol. Sci.">
        <title>De Novo Assembly and Annotation of 11 Diverse Shrub Willow (Salix) Genomes Reveals Novel Gene Organization in Sex-Linked Regions.</title>
        <authorList>
            <person name="Hyden B."/>
            <person name="Feng K."/>
            <person name="Yates T.B."/>
            <person name="Jawdy S."/>
            <person name="Cereghino C."/>
            <person name="Smart L.B."/>
            <person name="Muchero W."/>
        </authorList>
    </citation>
    <scope>NUCLEOTIDE SEQUENCE</scope>
    <source>
        <tissue evidence="5">Shoot tip</tissue>
    </source>
</reference>
<reference evidence="5" key="1">
    <citation type="submission" date="2022-10" db="EMBL/GenBank/DDBJ databases">
        <authorList>
            <person name="Hyden B.L."/>
            <person name="Feng K."/>
            <person name="Yates T."/>
            <person name="Jawdy S."/>
            <person name="Smart L.B."/>
            <person name="Muchero W."/>
        </authorList>
    </citation>
    <scope>NUCLEOTIDE SEQUENCE</scope>
    <source>
        <tissue evidence="5">Shoot tip</tissue>
    </source>
</reference>
<dbReference type="PANTHER" id="PTHR10353">
    <property type="entry name" value="GLYCOSYL HYDROLASE"/>
    <property type="match status" value="1"/>
</dbReference>
<feature type="signal peptide" evidence="4">
    <location>
        <begin position="1"/>
        <end position="24"/>
    </location>
</feature>
<dbReference type="Gene3D" id="3.20.20.80">
    <property type="entry name" value="Glycosidases"/>
    <property type="match status" value="1"/>
</dbReference>
<feature type="chain" id="PRO_5047323620" evidence="4">
    <location>
        <begin position="25"/>
        <end position="172"/>
    </location>
</feature>
<keyword evidence="4" id="KW-0732">Signal</keyword>
<evidence type="ECO:0000313" key="6">
    <source>
        <dbReference type="Proteomes" id="UP001141253"/>
    </source>
</evidence>
<dbReference type="InterPro" id="IPR001360">
    <property type="entry name" value="Glyco_hydro_1"/>
</dbReference>
<name>A0ABQ8ZMY3_9ROSI</name>
<dbReference type="PANTHER" id="PTHR10353:SF297">
    <property type="entry name" value="VICIANIN HYDROLASE-LIKE"/>
    <property type="match status" value="1"/>
</dbReference>
<dbReference type="InterPro" id="IPR017853">
    <property type="entry name" value="GH"/>
</dbReference>
<accession>A0ABQ8ZMY3</accession>
<sequence length="172" mass="18984">MATVQAANFLHFVIVASLLASTHGSKPSRYSMPFNRTSFPKDFTFGAGTAAYQSEGAAYIDGKGPSIWDTFSKQHPEKIWDQSTGNIAIEEDVQLMKKMGLDSFRFSISWSRVLPKGKISGGVNPLGVRFYNNLINELLANGDHHPISTYLAVLQALPLLNIWRSSEALVHI</sequence>
<organism evidence="5 6">
    <name type="scientific">Salix suchowensis</name>
    <dbReference type="NCBI Taxonomy" id="1278906"/>
    <lineage>
        <taxon>Eukaryota</taxon>
        <taxon>Viridiplantae</taxon>
        <taxon>Streptophyta</taxon>
        <taxon>Embryophyta</taxon>
        <taxon>Tracheophyta</taxon>
        <taxon>Spermatophyta</taxon>
        <taxon>Magnoliopsida</taxon>
        <taxon>eudicotyledons</taxon>
        <taxon>Gunneridae</taxon>
        <taxon>Pentapetalae</taxon>
        <taxon>rosids</taxon>
        <taxon>fabids</taxon>
        <taxon>Malpighiales</taxon>
        <taxon>Salicaceae</taxon>
        <taxon>Saliceae</taxon>
        <taxon>Salix</taxon>
    </lineage>
</organism>
<dbReference type="InterPro" id="IPR033132">
    <property type="entry name" value="GH_1_N_CS"/>
</dbReference>
<dbReference type="EMBL" id="JAPFFI010000027">
    <property type="protein sequence ID" value="KAJ6303256.1"/>
    <property type="molecule type" value="Genomic_DNA"/>
</dbReference>
<evidence type="ECO:0000256" key="3">
    <source>
        <dbReference type="RuleBase" id="RU003690"/>
    </source>
</evidence>
<dbReference type="Pfam" id="PF00232">
    <property type="entry name" value="Glyco_hydro_1"/>
    <property type="match status" value="1"/>
</dbReference>
<dbReference type="Proteomes" id="UP001141253">
    <property type="component" value="Chromosome 16"/>
</dbReference>
<evidence type="ECO:0000256" key="2">
    <source>
        <dbReference type="ARBA" id="ARBA00022801"/>
    </source>
</evidence>
<evidence type="ECO:0000256" key="4">
    <source>
        <dbReference type="SAM" id="SignalP"/>
    </source>
</evidence>
<keyword evidence="2" id="KW-0378">Hydrolase</keyword>
<evidence type="ECO:0000313" key="5">
    <source>
        <dbReference type="EMBL" id="KAJ6303256.1"/>
    </source>
</evidence>
<gene>
    <name evidence="5" type="ORF">OIU77_017189</name>
</gene>
<comment type="caution">
    <text evidence="5">The sequence shown here is derived from an EMBL/GenBank/DDBJ whole genome shotgun (WGS) entry which is preliminary data.</text>
</comment>
<evidence type="ECO:0000256" key="1">
    <source>
        <dbReference type="ARBA" id="ARBA00010838"/>
    </source>
</evidence>
<proteinExistence type="inferred from homology"/>